<evidence type="ECO:0000256" key="1">
    <source>
        <dbReference type="ARBA" id="ARBA00004651"/>
    </source>
</evidence>
<feature type="transmembrane region" description="Helical" evidence="7">
    <location>
        <begin position="123"/>
        <end position="144"/>
    </location>
</feature>
<dbReference type="SUPFAM" id="SSF161098">
    <property type="entry name" value="MetI-like"/>
    <property type="match status" value="1"/>
</dbReference>
<dbReference type="InterPro" id="IPR035906">
    <property type="entry name" value="MetI-like_sf"/>
</dbReference>
<proteinExistence type="inferred from homology"/>
<evidence type="ECO:0000259" key="8">
    <source>
        <dbReference type="PROSITE" id="PS50928"/>
    </source>
</evidence>
<feature type="domain" description="ABC transmembrane type-1" evidence="8">
    <location>
        <begin position="86"/>
        <end position="301"/>
    </location>
</feature>
<protein>
    <submittedName>
        <fullName evidence="9">Sugar ABC transporter permease</fullName>
    </submittedName>
</protein>
<accession>A0A5C1Y7R2</accession>
<dbReference type="KEGG" id="lyk:FLP23_02295"/>
<evidence type="ECO:0000313" key="9">
    <source>
        <dbReference type="EMBL" id="QEO08947.1"/>
    </source>
</evidence>
<dbReference type="Proteomes" id="UP000322159">
    <property type="component" value="Chromosome"/>
</dbReference>
<sequence length="332" mass="36795">MSTLQAGRGGGGLTFRQKLANFDYKASPYIYISPFFILFAVLGLFPIIYTVNVSLYNWDLLKGQGDFIGLGNYVTTLTDPFFWNAFGNTISIFLLSAIPQLVAATVIAAVLDQAIRASTFWRMSVLLPYIAAPVAVAVIFTQIFNQYGGPITGILEALGIEPIRWGFDVFPSHIAIATMVNWRWTGYNALILLAAMQAIPRDIYESAALDGAGRARRFWSITIPMIRPTMIFVVITATIGGLQIFTEPKLFDGQSNGGANRQFQTIVLYLYEMAFPRRDFGRAAATAWILFLIIILIGLLNYAISRTIASQDIKRNIRVPSRKTVRPNGGLK</sequence>
<evidence type="ECO:0000256" key="3">
    <source>
        <dbReference type="ARBA" id="ARBA00022475"/>
    </source>
</evidence>
<dbReference type="Gene3D" id="1.10.3720.10">
    <property type="entry name" value="MetI-like"/>
    <property type="match status" value="1"/>
</dbReference>
<feature type="transmembrane region" description="Helical" evidence="7">
    <location>
        <begin position="90"/>
        <end position="111"/>
    </location>
</feature>
<dbReference type="PANTHER" id="PTHR30193:SF37">
    <property type="entry name" value="INNER MEMBRANE ABC TRANSPORTER PERMEASE PROTEIN YCJO"/>
    <property type="match status" value="1"/>
</dbReference>
<dbReference type="PROSITE" id="PS50928">
    <property type="entry name" value="ABC_TM1"/>
    <property type="match status" value="1"/>
</dbReference>
<dbReference type="InterPro" id="IPR051393">
    <property type="entry name" value="ABC_transporter_permease"/>
</dbReference>
<evidence type="ECO:0000256" key="6">
    <source>
        <dbReference type="ARBA" id="ARBA00023136"/>
    </source>
</evidence>
<dbReference type="Pfam" id="PF00528">
    <property type="entry name" value="BPD_transp_1"/>
    <property type="match status" value="1"/>
</dbReference>
<dbReference type="PANTHER" id="PTHR30193">
    <property type="entry name" value="ABC TRANSPORTER PERMEASE PROTEIN"/>
    <property type="match status" value="1"/>
</dbReference>
<keyword evidence="4 7" id="KW-0812">Transmembrane</keyword>
<gene>
    <name evidence="9" type="ORF">FLP23_02295</name>
</gene>
<dbReference type="CDD" id="cd06261">
    <property type="entry name" value="TM_PBP2"/>
    <property type="match status" value="1"/>
</dbReference>
<name>A0A5C1Y7R2_9MICO</name>
<keyword evidence="10" id="KW-1185">Reference proteome</keyword>
<evidence type="ECO:0000256" key="7">
    <source>
        <dbReference type="RuleBase" id="RU363032"/>
    </source>
</evidence>
<reference evidence="9 10" key="1">
    <citation type="submission" date="2019-09" db="EMBL/GenBank/DDBJ databases">
        <title>Genome sequencing of strain KACC 19322.</title>
        <authorList>
            <person name="Heo J."/>
            <person name="Kim S.-J."/>
            <person name="Kim J.-S."/>
            <person name="Hong S.-B."/>
            <person name="Kwon S.-W."/>
        </authorList>
    </citation>
    <scope>NUCLEOTIDE SEQUENCE [LARGE SCALE GENOMIC DNA]</scope>
    <source>
        <strain evidence="9 10">KACC 19322</strain>
    </source>
</reference>
<evidence type="ECO:0000313" key="10">
    <source>
        <dbReference type="Proteomes" id="UP000322159"/>
    </source>
</evidence>
<organism evidence="9 10">
    <name type="scientific">Protaetiibacter larvae</name>
    <dbReference type="NCBI Taxonomy" id="2592654"/>
    <lineage>
        <taxon>Bacteria</taxon>
        <taxon>Bacillati</taxon>
        <taxon>Actinomycetota</taxon>
        <taxon>Actinomycetes</taxon>
        <taxon>Micrococcales</taxon>
        <taxon>Microbacteriaceae</taxon>
        <taxon>Protaetiibacter</taxon>
    </lineage>
</organism>
<feature type="transmembrane region" description="Helical" evidence="7">
    <location>
        <begin position="225"/>
        <end position="245"/>
    </location>
</feature>
<comment type="subcellular location">
    <subcellularLocation>
        <location evidence="1 7">Cell membrane</location>
        <topology evidence="1 7">Multi-pass membrane protein</topology>
    </subcellularLocation>
</comment>
<evidence type="ECO:0000256" key="5">
    <source>
        <dbReference type="ARBA" id="ARBA00022989"/>
    </source>
</evidence>
<evidence type="ECO:0000256" key="2">
    <source>
        <dbReference type="ARBA" id="ARBA00022448"/>
    </source>
</evidence>
<dbReference type="OrthoDB" id="4319190at2"/>
<dbReference type="GO" id="GO:0005886">
    <property type="term" value="C:plasma membrane"/>
    <property type="evidence" value="ECO:0007669"/>
    <property type="project" value="UniProtKB-SubCell"/>
</dbReference>
<keyword evidence="3" id="KW-1003">Cell membrane</keyword>
<keyword evidence="2 7" id="KW-0813">Transport</keyword>
<evidence type="ECO:0000256" key="4">
    <source>
        <dbReference type="ARBA" id="ARBA00022692"/>
    </source>
</evidence>
<keyword evidence="5 7" id="KW-1133">Transmembrane helix</keyword>
<dbReference type="AlphaFoldDB" id="A0A5C1Y7R2"/>
<dbReference type="GO" id="GO:0055085">
    <property type="term" value="P:transmembrane transport"/>
    <property type="evidence" value="ECO:0007669"/>
    <property type="project" value="InterPro"/>
</dbReference>
<dbReference type="RefSeq" id="WP_149324378.1">
    <property type="nucleotide sequence ID" value="NZ_CP043504.1"/>
</dbReference>
<dbReference type="SUPFAM" id="SSF160964">
    <property type="entry name" value="MalF N-terminal region-like"/>
    <property type="match status" value="1"/>
</dbReference>
<keyword evidence="6 7" id="KW-0472">Membrane</keyword>
<feature type="transmembrane region" description="Helical" evidence="7">
    <location>
        <begin position="29"/>
        <end position="51"/>
    </location>
</feature>
<dbReference type="EMBL" id="CP043504">
    <property type="protein sequence ID" value="QEO08947.1"/>
    <property type="molecule type" value="Genomic_DNA"/>
</dbReference>
<feature type="transmembrane region" description="Helical" evidence="7">
    <location>
        <begin position="283"/>
        <end position="304"/>
    </location>
</feature>
<dbReference type="InterPro" id="IPR000515">
    <property type="entry name" value="MetI-like"/>
</dbReference>
<comment type="similarity">
    <text evidence="7">Belongs to the binding-protein-dependent transport system permease family.</text>
</comment>